<gene>
    <name evidence="2" type="ORF">HF838_02235</name>
</gene>
<evidence type="ECO:0000313" key="2">
    <source>
        <dbReference type="EMBL" id="NME97068.1"/>
    </source>
</evidence>
<dbReference type="EMBL" id="JABAGO010000002">
    <property type="protein sequence ID" value="NME97068.1"/>
    <property type="molecule type" value="Genomic_DNA"/>
</dbReference>
<dbReference type="RefSeq" id="WP_168974414.1">
    <property type="nucleotide sequence ID" value="NZ_JABAGO010000002.1"/>
</dbReference>
<feature type="transmembrane region" description="Helical" evidence="1">
    <location>
        <begin position="95"/>
        <end position="112"/>
    </location>
</feature>
<organism evidence="2 3">
    <name type="scientific">Aneurinibacillus aneurinilyticus</name>
    <name type="common">Bacillus aneurinolyticus</name>
    <dbReference type="NCBI Taxonomy" id="1391"/>
    <lineage>
        <taxon>Bacteria</taxon>
        <taxon>Bacillati</taxon>
        <taxon>Bacillota</taxon>
        <taxon>Bacilli</taxon>
        <taxon>Bacillales</taxon>
        <taxon>Paenibacillaceae</taxon>
        <taxon>Aneurinibacillus group</taxon>
        <taxon>Aneurinibacillus</taxon>
    </lineage>
</organism>
<feature type="transmembrane region" description="Helical" evidence="1">
    <location>
        <begin position="193"/>
        <end position="215"/>
    </location>
</feature>
<accession>A0A848CPE1</accession>
<feature type="transmembrane region" description="Helical" evidence="1">
    <location>
        <begin position="59"/>
        <end position="83"/>
    </location>
</feature>
<reference evidence="2 3" key="1">
    <citation type="submission" date="2020-04" db="EMBL/GenBank/DDBJ databases">
        <authorList>
            <person name="Hitch T.C.A."/>
            <person name="Wylensek D."/>
            <person name="Clavel T."/>
        </authorList>
    </citation>
    <scope>NUCLEOTIDE SEQUENCE [LARGE SCALE GENOMIC DNA]</scope>
    <source>
        <strain evidence="2 3">WB01_D5_05</strain>
    </source>
</reference>
<protein>
    <submittedName>
        <fullName evidence="2">Uncharacterized protein</fullName>
    </submittedName>
</protein>
<feature type="transmembrane region" description="Helical" evidence="1">
    <location>
        <begin position="155"/>
        <end position="173"/>
    </location>
</feature>
<dbReference type="Proteomes" id="UP000561326">
    <property type="component" value="Unassembled WGS sequence"/>
</dbReference>
<keyword evidence="1" id="KW-0472">Membrane</keyword>
<comment type="caution">
    <text evidence="2">The sequence shown here is derived from an EMBL/GenBank/DDBJ whole genome shotgun (WGS) entry which is preliminary data.</text>
</comment>
<keyword evidence="1" id="KW-1133">Transmembrane helix</keyword>
<evidence type="ECO:0000256" key="1">
    <source>
        <dbReference type="SAM" id="Phobius"/>
    </source>
</evidence>
<proteinExistence type="predicted"/>
<evidence type="ECO:0000313" key="3">
    <source>
        <dbReference type="Proteomes" id="UP000561326"/>
    </source>
</evidence>
<dbReference type="AlphaFoldDB" id="A0A848CPE1"/>
<keyword evidence="1" id="KW-0812">Transmembrane</keyword>
<sequence>MKCKKCQFFCCEDELICPACDCPIYEKFPATETERLSVIRQYIAMINQRKRKSSITKKFTICYIAWIFFNIIIVANTVLTSGFSQSYNYRSAFDASYMFVYLLFLLLIGVPYQPLYRFKKNDGSGIIGELKRIRKNLLYGSGVVRSFNIGRTGEVFAYLFMGIIIYFMGIIYAKPTSLHYFTKYLNPEADISFYISAYMFFYYVQYFSCVVFYLIGNIFNLTYYEFELRTRLNDHKKSKK</sequence>
<name>A0A848CPE1_ANEAE</name>